<keyword evidence="1" id="KW-1133">Transmembrane helix</keyword>
<protein>
    <submittedName>
        <fullName evidence="3">Undecaprenyl-diphosphatase</fullName>
        <ecNumber evidence="3">3.6.1.27</ecNumber>
    </submittedName>
</protein>
<keyword evidence="1" id="KW-0472">Membrane</keyword>
<comment type="caution">
    <text evidence="3">The sequence shown here is derived from an EMBL/GenBank/DDBJ whole genome shotgun (WGS) entry which is preliminary data.</text>
</comment>
<evidence type="ECO:0000313" key="4">
    <source>
        <dbReference type="Proteomes" id="UP000610746"/>
    </source>
</evidence>
<dbReference type="Proteomes" id="UP000610746">
    <property type="component" value="Unassembled WGS sequence"/>
</dbReference>
<proteinExistence type="predicted"/>
<reference evidence="3" key="1">
    <citation type="submission" date="2020-05" db="EMBL/GenBank/DDBJ databases">
        <title>Genomic Encyclopedia of Type Strains, Phase IV (KMG-V): Genome sequencing to study the core and pangenomes of soil and plant-associated prokaryotes.</title>
        <authorList>
            <person name="Whitman W."/>
        </authorList>
    </citation>
    <scope>NUCLEOTIDE SEQUENCE</scope>
    <source>
        <strain evidence="3">16F</strain>
    </source>
</reference>
<dbReference type="SUPFAM" id="SSF48317">
    <property type="entry name" value="Acid phosphatase/Vanadium-dependent haloperoxidase"/>
    <property type="match status" value="1"/>
</dbReference>
<dbReference type="AlphaFoldDB" id="A0A8J8G8H1"/>
<dbReference type="CDD" id="cd03392">
    <property type="entry name" value="PAP2_like_2"/>
    <property type="match status" value="1"/>
</dbReference>
<feature type="domain" description="Phosphatidic acid phosphatase type 2/haloperoxidase" evidence="2">
    <location>
        <begin position="100"/>
        <end position="213"/>
    </location>
</feature>
<name>A0A8J8G8H1_9FLAO</name>
<evidence type="ECO:0000259" key="2">
    <source>
        <dbReference type="SMART" id="SM00014"/>
    </source>
</evidence>
<dbReference type="GO" id="GO:0050380">
    <property type="term" value="F:undecaprenyl-diphosphatase activity"/>
    <property type="evidence" value="ECO:0007669"/>
    <property type="project" value="UniProtKB-EC"/>
</dbReference>
<dbReference type="Gene3D" id="1.20.144.10">
    <property type="entry name" value="Phosphatidic acid phosphatase type 2/haloperoxidase"/>
    <property type="match status" value="1"/>
</dbReference>
<feature type="transmembrane region" description="Helical" evidence="1">
    <location>
        <begin position="172"/>
        <end position="192"/>
    </location>
</feature>
<dbReference type="RefSeq" id="WP_173779468.1">
    <property type="nucleotide sequence ID" value="NZ_JABSNO010000013.1"/>
</dbReference>
<feature type="transmembrane region" description="Helical" evidence="1">
    <location>
        <begin position="75"/>
        <end position="95"/>
    </location>
</feature>
<feature type="transmembrane region" description="Helical" evidence="1">
    <location>
        <begin position="198"/>
        <end position="216"/>
    </location>
</feature>
<dbReference type="PANTHER" id="PTHR14969">
    <property type="entry name" value="SPHINGOSINE-1-PHOSPHATE PHOSPHOHYDROLASE"/>
    <property type="match status" value="1"/>
</dbReference>
<keyword evidence="1" id="KW-0812">Transmembrane</keyword>
<dbReference type="EC" id="3.6.1.27" evidence="3"/>
<keyword evidence="3" id="KW-0378">Hydrolase</keyword>
<gene>
    <name evidence="3" type="ORF">HNQ03_001967</name>
</gene>
<dbReference type="InterPro" id="IPR000326">
    <property type="entry name" value="PAP2/HPO"/>
</dbReference>
<sequence length="223" mass="26031">MKKIGYFLKNYYLNKSIYLLISVALFFISLWIIFLITDEIVLEKETYFDETIFSLFKNFIRNERLDKIVQTITNLSSPTFIKFFFPALVLLLFIIKQKKKAIFLFISGIGGIILLVVLKNIFARARPPYPLLFSEDGFSFPSGHATFSFVFYGAIAYLIWLTQLPKFLKLTLITLIVSLSIAIGISRIYLRVHYPSDVLAGFCLGYSWLLMMIYIYRKWFPLN</sequence>
<keyword evidence="4" id="KW-1185">Reference proteome</keyword>
<accession>A0A8J8G8H1</accession>
<dbReference type="PANTHER" id="PTHR14969:SF13">
    <property type="entry name" value="AT30094P"/>
    <property type="match status" value="1"/>
</dbReference>
<organism evidence="3 4">
    <name type="scientific">Frigoriflavimonas asaccharolytica</name>
    <dbReference type="NCBI Taxonomy" id="2735899"/>
    <lineage>
        <taxon>Bacteria</taxon>
        <taxon>Pseudomonadati</taxon>
        <taxon>Bacteroidota</taxon>
        <taxon>Flavobacteriia</taxon>
        <taxon>Flavobacteriales</taxon>
        <taxon>Weeksellaceae</taxon>
        <taxon>Frigoriflavimonas</taxon>
    </lineage>
</organism>
<feature type="transmembrane region" description="Helical" evidence="1">
    <location>
        <begin position="142"/>
        <end position="160"/>
    </location>
</feature>
<dbReference type="SMART" id="SM00014">
    <property type="entry name" value="acidPPc"/>
    <property type="match status" value="1"/>
</dbReference>
<dbReference type="EMBL" id="JABSNO010000013">
    <property type="protein sequence ID" value="NRS92886.1"/>
    <property type="molecule type" value="Genomic_DNA"/>
</dbReference>
<evidence type="ECO:0000313" key="3">
    <source>
        <dbReference type="EMBL" id="NRS92886.1"/>
    </source>
</evidence>
<dbReference type="InterPro" id="IPR036938">
    <property type="entry name" value="PAP2/HPO_sf"/>
</dbReference>
<dbReference type="Pfam" id="PF01569">
    <property type="entry name" value="PAP2"/>
    <property type="match status" value="1"/>
</dbReference>
<evidence type="ECO:0000256" key="1">
    <source>
        <dbReference type="SAM" id="Phobius"/>
    </source>
</evidence>
<feature type="transmembrane region" description="Helical" evidence="1">
    <location>
        <begin position="12"/>
        <end position="36"/>
    </location>
</feature>
<feature type="transmembrane region" description="Helical" evidence="1">
    <location>
        <begin position="102"/>
        <end position="122"/>
    </location>
</feature>